<evidence type="ECO:0000259" key="1">
    <source>
        <dbReference type="Pfam" id="PF18962"/>
    </source>
</evidence>
<protein>
    <submittedName>
        <fullName evidence="2">Trypsin-like peptidase domain-containing protein</fullName>
    </submittedName>
</protein>
<evidence type="ECO:0000313" key="3">
    <source>
        <dbReference type="Proteomes" id="UP001207408"/>
    </source>
</evidence>
<dbReference type="SUPFAM" id="SSF50494">
    <property type="entry name" value="Trypsin-like serine proteases"/>
    <property type="match status" value="1"/>
</dbReference>
<dbReference type="RefSeq" id="WP_301201480.1">
    <property type="nucleotide sequence ID" value="NZ_JAPDPI010000041.1"/>
</dbReference>
<dbReference type="AlphaFoldDB" id="A0AAE3MGV7"/>
<dbReference type="InterPro" id="IPR026444">
    <property type="entry name" value="Secre_tail"/>
</dbReference>
<dbReference type="PANTHER" id="PTHR36234">
    <property type="entry name" value="LYSYL ENDOPEPTIDASE"/>
    <property type="match status" value="1"/>
</dbReference>
<name>A0AAE3MGV7_9BACT</name>
<keyword evidence="3" id="KW-1185">Reference proteome</keyword>
<evidence type="ECO:0000313" key="2">
    <source>
        <dbReference type="EMBL" id="MCW3807256.1"/>
    </source>
</evidence>
<dbReference type="InterPro" id="IPR018114">
    <property type="entry name" value="TRYPSIN_HIS"/>
</dbReference>
<dbReference type="Pfam" id="PF13365">
    <property type="entry name" value="Trypsin_2"/>
    <property type="match status" value="1"/>
</dbReference>
<accession>A0AAE3MGV7</accession>
<dbReference type="GO" id="GO:0004252">
    <property type="term" value="F:serine-type endopeptidase activity"/>
    <property type="evidence" value="ECO:0007669"/>
    <property type="project" value="InterPro"/>
</dbReference>
<dbReference type="InterPro" id="IPR009003">
    <property type="entry name" value="Peptidase_S1_PA"/>
</dbReference>
<organism evidence="2 3">
    <name type="scientific">Plebeiibacterium marinum</name>
    <dbReference type="NCBI Taxonomy" id="2992111"/>
    <lineage>
        <taxon>Bacteria</taxon>
        <taxon>Pseudomonadati</taxon>
        <taxon>Bacteroidota</taxon>
        <taxon>Bacteroidia</taxon>
        <taxon>Marinilabiliales</taxon>
        <taxon>Marinilabiliaceae</taxon>
        <taxon>Plebeiibacterium</taxon>
    </lineage>
</organism>
<dbReference type="Proteomes" id="UP001207408">
    <property type="component" value="Unassembled WGS sequence"/>
</dbReference>
<comment type="caution">
    <text evidence="2">The sequence shown here is derived from an EMBL/GenBank/DDBJ whole genome shotgun (WGS) entry which is preliminary data.</text>
</comment>
<feature type="domain" description="Secretion system C-terminal sorting" evidence="1">
    <location>
        <begin position="617"/>
        <end position="691"/>
    </location>
</feature>
<dbReference type="Gene3D" id="2.40.10.10">
    <property type="entry name" value="Trypsin-like serine proteases"/>
    <property type="match status" value="2"/>
</dbReference>
<dbReference type="EMBL" id="JAPDPI010000041">
    <property type="protein sequence ID" value="MCW3807256.1"/>
    <property type="molecule type" value="Genomic_DNA"/>
</dbReference>
<sequence length="696" mass="78136">MSSGQLNDAEVEVKSHHYTGQNLKSCDEYKKGRALQFAHQFTVSYSPDNSGKWFVLEDGSRVWKLRISSPGAYSINLIFDRYVLPDGASLVIYNADQSDMIGAFTSKNNKPSGILATAPVFGDEITVEYREPEYVDFKGELLIGAVNHDFLGVHRYSSLKSGLFGDACDIEVDASCYDADNSLDIRRAVVKLIIDGSYLCSGTLINNTKEDGTPYVITAAHCLQLDQSANSAVVFFNYETPHCGDVIEGSKSQSLSYAETKVYDEAEDIALIDFIDAPPAEYRAYYAGWTLESLPNEPYLCIHHPEGDVKKISRSTSAVKSVSYVESWNSPYAQEPDFHWKVSEWNIGTTEGGSSGSGLFDVNNRLIGTLSGGEAGCEWTYNDYYTKFYKAWDLRSESSKRFKEWLDANNTGAQSLDGYDPYENERFYRLSNVESGEKPAKDNSSGNGYVSGHNSYKIESFAESFTYLESARLHGAYLLPAESKWKSEQTINIVVWEGNYYPEKLIYRKEGIKLDTLRENREIYLEFDSLVNVEGSFFVGYEIDYSGAPIDSFAVYHTQAGTVKNNNTMLVKENDLWKYASQVFDVGEETLWLDVLADMVVWGDTQIVPETDIEISLYPNPVADSKYINIDINNLYIDHYSVVDTNGKTLINEVVKRRLFADLPIDISGLANGLYILDVSLENTHICKKFIKVATQ</sequence>
<reference evidence="2" key="1">
    <citation type="submission" date="2022-10" db="EMBL/GenBank/DDBJ databases">
        <authorList>
            <person name="Yu W.X."/>
        </authorList>
    </citation>
    <scope>NUCLEOTIDE SEQUENCE</scope>
    <source>
        <strain evidence="2">D04</strain>
    </source>
</reference>
<gene>
    <name evidence="2" type="ORF">OM074_16585</name>
</gene>
<proteinExistence type="predicted"/>
<dbReference type="PANTHER" id="PTHR36234:SF5">
    <property type="entry name" value="LYSYL ENDOPEPTIDASE"/>
    <property type="match status" value="1"/>
</dbReference>
<dbReference type="GO" id="GO:0006508">
    <property type="term" value="P:proteolysis"/>
    <property type="evidence" value="ECO:0007669"/>
    <property type="project" value="InterPro"/>
</dbReference>
<dbReference type="NCBIfam" id="TIGR04183">
    <property type="entry name" value="Por_Secre_tail"/>
    <property type="match status" value="1"/>
</dbReference>
<dbReference type="PROSITE" id="PS00134">
    <property type="entry name" value="TRYPSIN_HIS"/>
    <property type="match status" value="1"/>
</dbReference>
<dbReference type="InterPro" id="IPR043504">
    <property type="entry name" value="Peptidase_S1_PA_chymotrypsin"/>
</dbReference>
<dbReference type="Pfam" id="PF18962">
    <property type="entry name" value="Por_Secre_tail"/>
    <property type="match status" value="1"/>
</dbReference>